<comment type="caution">
    <text evidence="2">The sequence shown here is derived from an EMBL/GenBank/DDBJ whole genome shotgun (WGS) entry which is preliminary data.</text>
</comment>
<sequence length="41" mass="4515">MKQVLPETGIERKELGRGINPAPRFPPKDIRSDQVGSDANP</sequence>
<proteinExistence type="predicted"/>
<name>A0A256G9S2_9HYPH</name>
<feature type="region of interest" description="Disordered" evidence="1">
    <location>
        <begin position="1"/>
        <end position="41"/>
    </location>
</feature>
<organism evidence="2 3">
    <name type="scientific">Brucella lupini</name>
    <dbReference type="NCBI Taxonomy" id="255457"/>
    <lineage>
        <taxon>Bacteria</taxon>
        <taxon>Pseudomonadati</taxon>
        <taxon>Pseudomonadota</taxon>
        <taxon>Alphaproteobacteria</taxon>
        <taxon>Hyphomicrobiales</taxon>
        <taxon>Brucellaceae</taxon>
        <taxon>Brucella/Ochrobactrum group</taxon>
        <taxon>Brucella</taxon>
    </lineage>
</organism>
<gene>
    <name evidence="2" type="ORF">CES86_5245</name>
</gene>
<dbReference type="Proteomes" id="UP000216363">
    <property type="component" value="Unassembled WGS sequence"/>
</dbReference>
<protein>
    <submittedName>
        <fullName evidence="2">Uncharacterized protein</fullName>
    </submittedName>
</protein>
<reference evidence="2 3" key="1">
    <citation type="submission" date="2017-07" db="EMBL/GenBank/DDBJ databases">
        <title>Draft genome of Ochrobactrum lupini type strain LUP21.</title>
        <authorList>
            <person name="Krzyzanowska D.M."/>
            <person name="Jafra S."/>
        </authorList>
    </citation>
    <scope>NUCLEOTIDE SEQUENCE [LARGE SCALE GENOMIC DNA]</scope>
    <source>
        <strain evidence="2 3">LUP21</strain>
    </source>
</reference>
<accession>A0A256G9S2</accession>
<evidence type="ECO:0000256" key="1">
    <source>
        <dbReference type="SAM" id="MobiDB-lite"/>
    </source>
</evidence>
<evidence type="ECO:0000313" key="2">
    <source>
        <dbReference type="EMBL" id="OYR23849.1"/>
    </source>
</evidence>
<dbReference type="AlphaFoldDB" id="A0A256G9S2"/>
<evidence type="ECO:0000313" key="3">
    <source>
        <dbReference type="Proteomes" id="UP000216363"/>
    </source>
</evidence>
<dbReference type="EMBL" id="NNRN01000065">
    <property type="protein sequence ID" value="OYR23849.1"/>
    <property type="molecule type" value="Genomic_DNA"/>
</dbReference>